<feature type="compositionally biased region" description="Low complexity" evidence="5">
    <location>
        <begin position="670"/>
        <end position="683"/>
    </location>
</feature>
<feature type="compositionally biased region" description="Acidic residues" evidence="5">
    <location>
        <begin position="803"/>
        <end position="817"/>
    </location>
</feature>
<keyword evidence="1" id="KW-0547">Nucleotide-binding</keyword>
<dbReference type="InterPro" id="IPR043358">
    <property type="entry name" value="GNL1-like"/>
</dbReference>
<dbReference type="AlphaFoldDB" id="A0AAN6GVF2"/>
<feature type="compositionally biased region" description="Basic and acidic residues" evidence="5">
    <location>
        <begin position="704"/>
        <end position="720"/>
    </location>
</feature>
<feature type="region of interest" description="Disordered" evidence="5">
    <location>
        <begin position="627"/>
        <end position="745"/>
    </location>
</feature>
<evidence type="ECO:0000313" key="7">
    <source>
        <dbReference type="EMBL" id="KAK0557291.1"/>
    </source>
</evidence>
<feature type="compositionally biased region" description="Polar residues" evidence="5">
    <location>
        <begin position="114"/>
        <end position="127"/>
    </location>
</feature>
<feature type="compositionally biased region" description="Low complexity" evidence="5">
    <location>
        <begin position="516"/>
        <end position="532"/>
    </location>
</feature>
<feature type="compositionally biased region" description="Acidic residues" evidence="5">
    <location>
        <begin position="633"/>
        <end position="654"/>
    </location>
</feature>
<feature type="region of interest" description="Disordered" evidence="5">
    <location>
        <begin position="98"/>
        <end position="130"/>
    </location>
</feature>
<dbReference type="SUPFAM" id="SSF52540">
    <property type="entry name" value="P-loop containing nucleoside triphosphate hydrolases"/>
    <property type="match status" value="1"/>
</dbReference>
<dbReference type="Pfam" id="PF01926">
    <property type="entry name" value="MMR_HSR1"/>
    <property type="match status" value="1"/>
</dbReference>
<dbReference type="EMBL" id="JAPDMZ010000006">
    <property type="protein sequence ID" value="KAK0557291.1"/>
    <property type="molecule type" value="Genomic_DNA"/>
</dbReference>
<dbReference type="GO" id="GO:0005525">
    <property type="term" value="F:GTP binding"/>
    <property type="evidence" value="ECO:0007669"/>
    <property type="project" value="UniProtKB-KW"/>
</dbReference>
<evidence type="ECO:0000256" key="5">
    <source>
        <dbReference type="SAM" id="MobiDB-lite"/>
    </source>
</evidence>
<dbReference type="PRINTS" id="PR00326">
    <property type="entry name" value="GTP1OBG"/>
</dbReference>
<keyword evidence="2" id="KW-0342">GTP-binding</keyword>
<feature type="compositionally biased region" description="Basic and acidic residues" evidence="5">
    <location>
        <begin position="758"/>
        <end position="783"/>
    </location>
</feature>
<feature type="region of interest" description="Disordered" evidence="5">
    <location>
        <begin position="758"/>
        <end position="817"/>
    </location>
</feature>
<feature type="region of interest" description="Disordered" evidence="5">
    <location>
        <begin position="1"/>
        <end position="46"/>
    </location>
</feature>
<dbReference type="Gene3D" id="3.40.50.300">
    <property type="entry name" value="P-loop containing nucleotide triphosphate hydrolases"/>
    <property type="match status" value="1"/>
</dbReference>
<proteinExistence type="predicted"/>
<comment type="function">
    <text evidence="3">Possible regulatory or functional link with the histocompatibility cluster.</text>
</comment>
<dbReference type="InterPro" id="IPR006073">
    <property type="entry name" value="GTP-bd"/>
</dbReference>
<feature type="compositionally biased region" description="Basic residues" evidence="5">
    <location>
        <begin position="722"/>
        <end position="734"/>
    </location>
</feature>
<evidence type="ECO:0000256" key="1">
    <source>
        <dbReference type="ARBA" id="ARBA00022741"/>
    </source>
</evidence>
<feature type="compositionally biased region" description="Polar residues" evidence="5">
    <location>
        <begin position="660"/>
        <end position="669"/>
    </location>
</feature>
<sequence>MPSKNIRKRPKAGGRTTEDAAESLRSAKAAEKRRTNRTKAAREIESSFSKLNAAQLEQLGLDAFYARLPRPVPASNAIFDPTHRFGAEWDHYERAQEARKAIRSAKSSSASDATDQNKAPSPSSSNKAVLKPLLSLPKRPRWNRDMTKKSLEANEAEVFRTWLRQTDEIVSNHAKDLFPPSEVSEATRDELDPTLSKIPSQFERNLSVFAQLWRVSERSDLLCVLLDTRCPMLHLPPSLIDFLRAKAGRRTLLVLTKADLVPRPIAEAWQAWLLHRFGEWTDVVITESYKELGTREGQGSRQMRASFMGNDSRTALINSLKRIHAQLTQPPTRNRSGAEVQDSKWEPPCVQDVDWEVFDRLDKYTGKSQPQDPDIKDEQHTESSQDFLTIGLIGQPNVGKSSMLNALLGSKLVRASKTPGKTKAFQTHFVGQAQGLARPPGAGGSNKARIRLCDSPGLVFPSLVGMEMQVLGAILPISQIQAISSCVRFAAAHMPLEEALRLPLDAPPSDPGAGGASKVASTGLSSSSTTGDESASWTAVKILEHVAARYNFRTAKANRWDTNRAGNLVMRALAEGRIAWAFRPPLIEAKSDIVVPSSQPVKEERAASHDGDGEELVQLLKRGKGIWLGGSHEEEDEDDEDHEGESDDDEEDSGDGGSELTASQTNTNEGMSGSMASLSLKSSDTYDNTDRLKQEPIRINFRRPKADARSATDSQEEIKQAGKPRSHGKEKKKSSAGPVLSKRARLREEGLALLAAKAEDVERRADDDHVGEDGEEGEAKPEFKGTGPSLGGSIFLNASSLEAEVDDDDESDETDTQ</sequence>
<comment type="caution">
    <text evidence="7">The sequence shown here is derived from an EMBL/GenBank/DDBJ whole genome shotgun (WGS) entry which is preliminary data.</text>
</comment>
<accession>A0AAN6GVF2</accession>
<evidence type="ECO:0000256" key="3">
    <source>
        <dbReference type="ARBA" id="ARBA00037770"/>
    </source>
</evidence>
<evidence type="ECO:0000313" key="8">
    <source>
        <dbReference type="Proteomes" id="UP001176517"/>
    </source>
</evidence>
<feature type="compositionally biased region" description="Low complexity" evidence="5">
    <location>
        <begin position="104"/>
        <end position="113"/>
    </location>
</feature>
<keyword evidence="8" id="KW-1185">Reference proteome</keyword>
<reference evidence="7" key="1">
    <citation type="journal article" date="2023" name="PhytoFront">
        <title>Draft Genome Resources of Seven Strains of Tilletia horrida, Causal Agent of Kernel Smut of Rice.</title>
        <authorList>
            <person name="Khanal S."/>
            <person name="Antony Babu S."/>
            <person name="Zhou X.G."/>
        </authorList>
    </citation>
    <scope>NUCLEOTIDE SEQUENCE</scope>
    <source>
        <strain evidence="7">TX6</strain>
    </source>
</reference>
<dbReference type="InterPro" id="IPR027417">
    <property type="entry name" value="P-loop_NTPase"/>
</dbReference>
<gene>
    <name evidence="7" type="ORF">OC846_000510</name>
</gene>
<dbReference type="PANTHER" id="PTHR45709:SF3">
    <property type="entry name" value="GUANINE NUCLEOTIDE-BINDING PROTEIN-LIKE 1"/>
    <property type="match status" value="1"/>
</dbReference>
<evidence type="ECO:0000256" key="2">
    <source>
        <dbReference type="ARBA" id="ARBA00023134"/>
    </source>
</evidence>
<feature type="region of interest" description="Disordered" evidence="5">
    <location>
        <begin position="503"/>
        <end position="532"/>
    </location>
</feature>
<dbReference type="GO" id="GO:0003924">
    <property type="term" value="F:GTPase activity"/>
    <property type="evidence" value="ECO:0007669"/>
    <property type="project" value="InterPro"/>
</dbReference>
<name>A0AAN6GVF2_9BASI</name>
<evidence type="ECO:0000259" key="6">
    <source>
        <dbReference type="Pfam" id="PF01926"/>
    </source>
</evidence>
<feature type="compositionally biased region" description="Basic residues" evidence="5">
    <location>
        <begin position="1"/>
        <end position="12"/>
    </location>
</feature>
<dbReference type="PANTHER" id="PTHR45709">
    <property type="entry name" value="LARGE SUBUNIT GTPASE 1 HOMOLOG-RELATED"/>
    <property type="match status" value="1"/>
</dbReference>
<dbReference type="Proteomes" id="UP001176517">
    <property type="component" value="Unassembled WGS sequence"/>
</dbReference>
<evidence type="ECO:0000256" key="4">
    <source>
        <dbReference type="ARBA" id="ARBA00039902"/>
    </source>
</evidence>
<organism evidence="7 8">
    <name type="scientific">Tilletia horrida</name>
    <dbReference type="NCBI Taxonomy" id="155126"/>
    <lineage>
        <taxon>Eukaryota</taxon>
        <taxon>Fungi</taxon>
        <taxon>Dikarya</taxon>
        <taxon>Basidiomycota</taxon>
        <taxon>Ustilaginomycotina</taxon>
        <taxon>Exobasidiomycetes</taxon>
        <taxon>Tilletiales</taxon>
        <taxon>Tilletiaceae</taxon>
        <taxon>Tilletia</taxon>
    </lineage>
</organism>
<feature type="domain" description="G" evidence="6">
    <location>
        <begin position="389"/>
        <end position="460"/>
    </location>
</feature>
<protein>
    <recommendedName>
        <fullName evidence="4">Guanine nucleotide-binding protein-like 1</fullName>
    </recommendedName>
</protein>